<gene>
    <name evidence="1" type="ORF">X975_14308</name>
</gene>
<accession>A0A087USK3</accession>
<name>A0A087USK3_STEMI</name>
<protein>
    <submittedName>
        <fullName evidence="1">Uncharacterized protein</fullName>
    </submittedName>
</protein>
<proteinExistence type="predicted"/>
<dbReference type="Proteomes" id="UP000054359">
    <property type="component" value="Unassembled WGS sequence"/>
</dbReference>
<feature type="non-terminal residue" evidence="1">
    <location>
        <position position="73"/>
    </location>
</feature>
<evidence type="ECO:0000313" key="2">
    <source>
        <dbReference type="Proteomes" id="UP000054359"/>
    </source>
</evidence>
<evidence type="ECO:0000313" key="1">
    <source>
        <dbReference type="EMBL" id="KFM80342.1"/>
    </source>
</evidence>
<sequence>MYGVATHHNSLHIQSCSNHHIQYFLEHLFRLKVHELCKLDFNAFKTTHLCLRRYLETNAYLPTYDNQKSGEFF</sequence>
<reference evidence="1 2" key="1">
    <citation type="submission" date="2013-11" db="EMBL/GenBank/DDBJ databases">
        <title>Genome sequencing of Stegodyphus mimosarum.</title>
        <authorList>
            <person name="Bechsgaard J."/>
        </authorList>
    </citation>
    <scope>NUCLEOTIDE SEQUENCE [LARGE SCALE GENOMIC DNA]</scope>
</reference>
<keyword evidence="2" id="KW-1185">Reference proteome</keyword>
<dbReference type="AlphaFoldDB" id="A0A087USK3"/>
<dbReference type="EMBL" id="KK121372">
    <property type="protein sequence ID" value="KFM80342.1"/>
    <property type="molecule type" value="Genomic_DNA"/>
</dbReference>
<organism evidence="1 2">
    <name type="scientific">Stegodyphus mimosarum</name>
    <name type="common">African social velvet spider</name>
    <dbReference type="NCBI Taxonomy" id="407821"/>
    <lineage>
        <taxon>Eukaryota</taxon>
        <taxon>Metazoa</taxon>
        <taxon>Ecdysozoa</taxon>
        <taxon>Arthropoda</taxon>
        <taxon>Chelicerata</taxon>
        <taxon>Arachnida</taxon>
        <taxon>Araneae</taxon>
        <taxon>Araneomorphae</taxon>
        <taxon>Entelegynae</taxon>
        <taxon>Eresoidea</taxon>
        <taxon>Eresidae</taxon>
        <taxon>Stegodyphus</taxon>
    </lineage>
</organism>